<dbReference type="Proteomes" id="UP000019478">
    <property type="component" value="Unassembled WGS sequence"/>
</dbReference>
<feature type="compositionally biased region" description="Polar residues" evidence="1">
    <location>
        <begin position="105"/>
        <end position="126"/>
    </location>
</feature>
<sequence>MACAVKIPDLLNPSDSVDSPSRRKMSVDSLLNPLPSLAESEIRSGQRTDLPETFSPSDQAETMMARPHLCPDQGQAITVLDTAGTESSGCPLALKVLTQPWSPTVHATPSINQPDSPPTISQTCNTEEALPVSVDKTDGPVDRRSSPHRHDLPKGTPPKGTPPKGTSPKGTTGTTIIQTPGGIDQGREIVFQLALSTEQSPPLVPVPSTVTTKSQAGAKRRNADAAARYRARKKMKDTPAEVAATAQAGTGNKNDLSLEC</sequence>
<evidence type="ECO:0000313" key="2">
    <source>
        <dbReference type="EMBL" id="EXJ82248.1"/>
    </source>
</evidence>
<feature type="region of interest" description="Disordered" evidence="1">
    <location>
        <begin position="199"/>
        <end position="260"/>
    </location>
</feature>
<feature type="region of interest" description="Disordered" evidence="1">
    <location>
        <begin position="1"/>
        <end position="56"/>
    </location>
</feature>
<dbReference type="EMBL" id="AMGY01000005">
    <property type="protein sequence ID" value="EXJ82248.1"/>
    <property type="molecule type" value="Genomic_DNA"/>
</dbReference>
<feature type="compositionally biased region" description="Low complexity" evidence="1">
    <location>
        <begin position="206"/>
        <end position="217"/>
    </location>
</feature>
<accession>W9XPT7</accession>
<name>W9XPT7_9EURO</name>
<evidence type="ECO:0000256" key="1">
    <source>
        <dbReference type="SAM" id="MobiDB-lite"/>
    </source>
</evidence>
<feature type="region of interest" description="Disordered" evidence="1">
    <location>
        <begin position="105"/>
        <end position="181"/>
    </location>
</feature>
<comment type="caution">
    <text evidence="2">The sequence shown here is derived from an EMBL/GenBank/DDBJ whole genome shotgun (WGS) entry which is preliminary data.</text>
</comment>
<feature type="compositionally biased region" description="Basic and acidic residues" evidence="1">
    <location>
        <begin position="40"/>
        <end position="50"/>
    </location>
</feature>
<feature type="compositionally biased region" description="Polar residues" evidence="1">
    <location>
        <begin position="247"/>
        <end position="260"/>
    </location>
</feature>
<evidence type="ECO:0000313" key="3">
    <source>
        <dbReference type="Proteomes" id="UP000019478"/>
    </source>
</evidence>
<keyword evidence="3" id="KW-1185">Reference proteome</keyword>
<reference evidence="2 3" key="1">
    <citation type="submission" date="2013-03" db="EMBL/GenBank/DDBJ databases">
        <title>The Genome Sequence of Capronia epimyces CBS 606.96.</title>
        <authorList>
            <consortium name="The Broad Institute Genomics Platform"/>
            <person name="Cuomo C."/>
            <person name="de Hoog S."/>
            <person name="Gorbushina A."/>
            <person name="Walker B."/>
            <person name="Young S.K."/>
            <person name="Zeng Q."/>
            <person name="Gargeya S."/>
            <person name="Fitzgerald M."/>
            <person name="Haas B."/>
            <person name="Abouelleil A."/>
            <person name="Allen A.W."/>
            <person name="Alvarado L."/>
            <person name="Arachchi H.M."/>
            <person name="Berlin A.M."/>
            <person name="Chapman S.B."/>
            <person name="Gainer-Dewar J."/>
            <person name="Goldberg J."/>
            <person name="Griggs A."/>
            <person name="Gujja S."/>
            <person name="Hansen M."/>
            <person name="Howarth C."/>
            <person name="Imamovic A."/>
            <person name="Ireland A."/>
            <person name="Larimer J."/>
            <person name="McCowan C."/>
            <person name="Murphy C."/>
            <person name="Pearson M."/>
            <person name="Poon T.W."/>
            <person name="Priest M."/>
            <person name="Roberts A."/>
            <person name="Saif S."/>
            <person name="Shea T."/>
            <person name="Sisk P."/>
            <person name="Sykes S."/>
            <person name="Wortman J."/>
            <person name="Nusbaum C."/>
            <person name="Birren B."/>
        </authorList>
    </citation>
    <scope>NUCLEOTIDE SEQUENCE [LARGE SCALE GENOMIC DNA]</scope>
    <source>
        <strain evidence="2 3">CBS 606.96</strain>
    </source>
</reference>
<evidence type="ECO:0008006" key="4">
    <source>
        <dbReference type="Google" id="ProtNLM"/>
    </source>
</evidence>
<proteinExistence type="predicted"/>
<protein>
    <recommendedName>
        <fullName evidence="4">BZIP domain-containing protein</fullName>
    </recommendedName>
</protein>
<gene>
    <name evidence="2" type="ORF">A1O3_06061</name>
</gene>
<organism evidence="2 3">
    <name type="scientific">Capronia epimyces CBS 606.96</name>
    <dbReference type="NCBI Taxonomy" id="1182542"/>
    <lineage>
        <taxon>Eukaryota</taxon>
        <taxon>Fungi</taxon>
        <taxon>Dikarya</taxon>
        <taxon>Ascomycota</taxon>
        <taxon>Pezizomycotina</taxon>
        <taxon>Eurotiomycetes</taxon>
        <taxon>Chaetothyriomycetidae</taxon>
        <taxon>Chaetothyriales</taxon>
        <taxon>Herpotrichiellaceae</taxon>
        <taxon>Capronia</taxon>
    </lineage>
</organism>
<dbReference type="RefSeq" id="XP_007734371.1">
    <property type="nucleotide sequence ID" value="XM_007736181.1"/>
</dbReference>
<dbReference type="HOGENOM" id="CLU_1069567_0_0_1"/>
<feature type="compositionally biased region" description="Basic and acidic residues" evidence="1">
    <location>
        <begin position="135"/>
        <end position="153"/>
    </location>
</feature>
<dbReference type="GeneID" id="19170171"/>
<dbReference type="AlphaFoldDB" id="W9XPT7"/>
<feature type="compositionally biased region" description="Low complexity" evidence="1">
    <location>
        <begin position="162"/>
        <end position="181"/>
    </location>
</feature>